<dbReference type="Pfam" id="PF12799">
    <property type="entry name" value="LRR_4"/>
    <property type="match status" value="4"/>
</dbReference>
<evidence type="ECO:0000259" key="3">
    <source>
        <dbReference type="Pfam" id="PF20530"/>
    </source>
</evidence>
<dbReference type="Pfam" id="PF20530">
    <property type="entry name" value="DUF6745"/>
    <property type="match status" value="1"/>
</dbReference>
<dbReference type="InterPro" id="IPR001611">
    <property type="entry name" value="Leu-rich_rpt"/>
</dbReference>
<dbReference type="Gene3D" id="3.80.10.10">
    <property type="entry name" value="Ribonuclease Inhibitor"/>
    <property type="match status" value="2"/>
</dbReference>
<dbReference type="PROSITE" id="PS51450">
    <property type="entry name" value="LRR"/>
    <property type="match status" value="7"/>
</dbReference>
<dbReference type="InterPro" id="IPR003591">
    <property type="entry name" value="Leu-rich_rpt_typical-subtyp"/>
</dbReference>
<dbReference type="SUPFAM" id="SSF52058">
    <property type="entry name" value="L domain-like"/>
    <property type="match status" value="1"/>
</dbReference>
<dbReference type="InterPro" id="IPR025875">
    <property type="entry name" value="Leu-rich_rpt_4"/>
</dbReference>
<dbReference type="EMBL" id="BLAY01000161">
    <property type="protein sequence ID" value="GET42370.1"/>
    <property type="molecule type" value="Genomic_DNA"/>
</dbReference>
<dbReference type="PANTHER" id="PTHR46652:SF3">
    <property type="entry name" value="LEUCINE-RICH REPEAT-CONTAINING PROTEIN 9"/>
    <property type="match status" value="1"/>
</dbReference>
<accession>A0AAV3XQ54</accession>
<keyword evidence="1" id="KW-0433">Leucine-rich repeat</keyword>
<protein>
    <recommendedName>
        <fullName evidence="3">DUF6745 domain-containing protein</fullName>
    </recommendedName>
</protein>
<organism evidence="4 5">
    <name type="scientific">Microseira wollei NIES-4236</name>
    <dbReference type="NCBI Taxonomy" id="2530354"/>
    <lineage>
        <taxon>Bacteria</taxon>
        <taxon>Bacillati</taxon>
        <taxon>Cyanobacteriota</taxon>
        <taxon>Cyanophyceae</taxon>
        <taxon>Oscillatoriophycideae</taxon>
        <taxon>Aerosakkonematales</taxon>
        <taxon>Aerosakkonemataceae</taxon>
        <taxon>Microseira</taxon>
    </lineage>
</organism>
<keyword evidence="5" id="KW-1185">Reference proteome</keyword>
<dbReference type="Proteomes" id="UP001050975">
    <property type="component" value="Unassembled WGS sequence"/>
</dbReference>
<evidence type="ECO:0000313" key="4">
    <source>
        <dbReference type="EMBL" id="GET42370.1"/>
    </source>
</evidence>
<gene>
    <name evidence="4" type="ORF">MiSe_71870</name>
</gene>
<evidence type="ECO:0000256" key="2">
    <source>
        <dbReference type="ARBA" id="ARBA00022737"/>
    </source>
</evidence>
<dbReference type="SMART" id="SM00365">
    <property type="entry name" value="LRR_SD22"/>
    <property type="match status" value="9"/>
</dbReference>
<dbReference type="RefSeq" id="WP_226589794.1">
    <property type="nucleotide sequence ID" value="NZ_BLAY01000161.1"/>
</dbReference>
<dbReference type="AlphaFoldDB" id="A0AAV3XQ54"/>
<evidence type="ECO:0000256" key="1">
    <source>
        <dbReference type="ARBA" id="ARBA00022614"/>
    </source>
</evidence>
<proteinExistence type="predicted"/>
<reference evidence="4" key="1">
    <citation type="submission" date="2019-10" db="EMBL/GenBank/DDBJ databases">
        <title>Draft genome sequece of Microseira wollei NIES-4236.</title>
        <authorList>
            <person name="Yamaguchi H."/>
            <person name="Suzuki S."/>
            <person name="Kawachi M."/>
        </authorList>
    </citation>
    <scope>NUCLEOTIDE SEQUENCE</scope>
    <source>
        <strain evidence="4">NIES-4236</strain>
    </source>
</reference>
<comment type="caution">
    <text evidence="4">The sequence shown here is derived from an EMBL/GenBank/DDBJ whole genome shotgun (WGS) entry which is preliminary data.</text>
</comment>
<dbReference type="PANTHER" id="PTHR46652">
    <property type="entry name" value="LEUCINE-RICH REPEAT AND IQ DOMAIN-CONTAINING PROTEIN 1-RELATED"/>
    <property type="match status" value="1"/>
</dbReference>
<sequence length="659" mass="74272">MSEQKPNQNPTFSSFADWCLNKDSISKEARHTVEVLLEYAKTSDCYEADRILSSCTELRISGYDSISDIRPLSTLTNLTKLSISSYTSGVISDIRPLSTLTNLTELQISNSQISDLSPLSTLTNLTFLNLYVNPISDLRPLSGLTNLTCLNLGHGRISDLSPLSTLTNLTRLCICDNPVSDLSPLSTLINLTSLEIGENKFDAFGYEFSDQISDIRALSTLTNLTYLNLNDNQISDIRALSTLTNLTYLTLNDNQISDIRALSTLTNLTELTLDDNQISDIRPLSTLTNLTELTLSGNQISDIRPLLTLTNLTNLHLYVNQISDLSISSHAEKWHTLSQKPIDRQKAKEAIKSAYAVIGKAEPEIIFCSSPSYAAIASLRPCESLGEPLPEELFELTRKLLSTELWDSLCLLIVFQPGQEIREKLGEKLYDDGFKVGSYITPEDLITTIAVTEYCVSKLGCVLDLKTQEAFHCLNQLFEHCGWIWAYEKVCIVCDRPTQLFFDNQNRLHAEGKPAIQFSDGYSLYSYHGVTLPEKYGKIHPNNWQAEWILSEKNAELRRVLIQAIGYARICQELEAEELDTWREYTLLKIEADIDGFDLNDFPQNHEIPQKEPVYLLKMTCPSTGHIHALRVPPDMQTAREAIRWVNWDIDPEEFSVET</sequence>
<name>A0AAV3XQ54_9CYAN</name>
<dbReference type="InterPro" id="IPR050836">
    <property type="entry name" value="SDS22/Internalin_LRR"/>
</dbReference>
<dbReference type="SMART" id="SM00369">
    <property type="entry name" value="LRR_TYP"/>
    <property type="match status" value="7"/>
</dbReference>
<dbReference type="InterPro" id="IPR032675">
    <property type="entry name" value="LRR_dom_sf"/>
</dbReference>
<evidence type="ECO:0000313" key="5">
    <source>
        <dbReference type="Proteomes" id="UP001050975"/>
    </source>
</evidence>
<dbReference type="InterPro" id="IPR046633">
    <property type="entry name" value="DUF6745"/>
</dbReference>
<keyword evidence="2" id="KW-0677">Repeat</keyword>
<feature type="domain" description="DUF6745" evidence="3">
    <location>
        <begin position="462"/>
        <end position="656"/>
    </location>
</feature>